<evidence type="ECO:0000313" key="2">
    <source>
        <dbReference type="Proteomes" id="UP000617340"/>
    </source>
</evidence>
<comment type="caution">
    <text evidence="1">The sequence shown here is derived from an EMBL/GenBank/DDBJ whole genome shotgun (WGS) entry which is preliminary data.</text>
</comment>
<accession>A0A834JA06</accession>
<dbReference type="EMBL" id="JACSDZ010000017">
    <property type="protein sequence ID" value="KAF7384579.1"/>
    <property type="molecule type" value="Genomic_DNA"/>
</dbReference>
<name>A0A834JA06_VESGE</name>
<keyword evidence="2" id="KW-1185">Reference proteome</keyword>
<protein>
    <submittedName>
        <fullName evidence="1">Uncharacterized protein</fullName>
    </submittedName>
</protein>
<reference evidence="1" key="1">
    <citation type="journal article" date="2020" name="G3 (Bethesda)">
        <title>High-Quality Assemblies for Three Invasive Social Wasps from the &lt;i&gt;Vespula&lt;/i&gt; Genus.</title>
        <authorList>
            <person name="Harrop T.W.R."/>
            <person name="Guhlin J."/>
            <person name="McLaughlin G.M."/>
            <person name="Permina E."/>
            <person name="Stockwell P."/>
            <person name="Gilligan J."/>
            <person name="Le Lec M.F."/>
            <person name="Gruber M.A.M."/>
            <person name="Quinn O."/>
            <person name="Lovegrove M."/>
            <person name="Duncan E.J."/>
            <person name="Remnant E.J."/>
            <person name="Van Eeckhoven J."/>
            <person name="Graham B."/>
            <person name="Knapp R.A."/>
            <person name="Langford K.W."/>
            <person name="Kronenberg Z."/>
            <person name="Press M.O."/>
            <person name="Eacker S.M."/>
            <person name="Wilson-Rankin E.E."/>
            <person name="Purcell J."/>
            <person name="Lester P.J."/>
            <person name="Dearden P.K."/>
        </authorList>
    </citation>
    <scope>NUCLEOTIDE SEQUENCE</scope>
    <source>
        <strain evidence="1">Linc-1</strain>
    </source>
</reference>
<dbReference type="Proteomes" id="UP000617340">
    <property type="component" value="Unassembled WGS sequence"/>
</dbReference>
<organism evidence="1 2">
    <name type="scientific">Vespula germanica</name>
    <name type="common">German yellow jacket</name>
    <name type="synonym">Paravespula germanica</name>
    <dbReference type="NCBI Taxonomy" id="30212"/>
    <lineage>
        <taxon>Eukaryota</taxon>
        <taxon>Metazoa</taxon>
        <taxon>Ecdysozoa</taxon>
        <taxon>Arthropoda</taxon>
        <taxon>Hexapoda</taxon>
        <taxon>Insecta</taxon>
        <taxon>Pterygota</taxon>
        <taxon>Neoptera</taxon>
        <taxon>Endopterygota</taxon>
        <taxon>Hymenoptera</taxon>
        <taxon>Apocrita</taxon>
        <taxon>Aculeata</taxon>
        <taxon>Vespoidea</taxon>
        <taxon>Vespidae</taxon>
        <taxon>Vespinae</taxon>
        <taxon>Vespula</taxon>
    </lineage>
</organism>
<sequence>MSVKDHNIVNDIYPWFPMNVTDDNVITCYYTATDYGKTVHSARGVLTFFGFVHLVVVTTEKSAMLVNRKESSALKEY</sequence>
<dbReference type="AlphaFoldDB" id="A0A834JA06"/>
<evidence type="ECO:0000313" key="1">
    <source>
        <dbReference type="EMBL" id="KAF7384579.1"/>
    </source>
</evidence>
<gene>
    <name evidence="1" type="ORF">HZH68_014191</name>
</gene>
<proteinExistence type="predicted"/>